<organism evidence="2 3">
    <name type="scientific">Glycomyces niveus</name>
    <dbReference type="NCBI Taxonomy" id="2820287"/>
    <lineage>
        <taxon>Bacteria</taxon>
        <taxon>Bacillati</taxon>
        <taxon>Actinomycetota</taxon>
        <taxon>Actinomycetes</taxon>
        <taxon>Glycomycetales</taxon>
        <taxon>Glycomycetaceae</taxon>
        <taxon>Glycomyces</taxon>
    </lineage>
</organism>
<evidence type="ECO:0000313" key="2">
    <source>
        <dbReference type="EMBL" id="MBO3735214.1"/>
    </source>
</evidence>
<feature type="transmembrane region" description="Helical" evidence="1">
    <location>
        <begin position="58"/>
        <end position="79"/>
    </location>
</feature>
<keyword evidence="1" id="KW-0812">Transmembrane</keyword>
<dbReference type="Pfam" id="PF13576">
    <property type="entry name" value="Pentapeptide_3"/>
    <property type="match status" value="1"/>
</dbReference>
<accession>A0ABS3U8V2</accession>
<dbReference type="RefSeq" id="WP_208498838.1">
    <property type="nucleotide sequence ID" value="NZ_JAGFNP010000013.1"/>
</dbReference>
<feature type="transmembrane region" description="Helical" evidence="1">
    <location>
        <begin position="20"/>
        <end position="38"/>
    </location>
</feature>
<keyword evidence="1" id="KW-1133">Transmembrane helix</keyword>
<name>A0ABS3U8V2_9ACTN</name>
<gene>
    <name evidence="2" type="ORF">J5V16_20485</name>
</gene>
<comment type="caution">
    <text evidence="2">The sequence shown here is derived from an EMBL/GenBank/DDBJ whole genome shotgun (WGS) entry which is preliminary data.</text>
</comment>
<dbReference type="Proteomes" id="UP000681341">
    <property type="component" value="Unassembled WGS sequence"/>
</dbReference>
<evidence type="ECO:0000313" key="3">
    <source>
        <dbReference type="Proteomes" id="UP000681341"/>
    </source>
</evidence>
<reference evidence="2 3" key="1">
    <citation type="submission" date="2021-03" db="EMBL/GenBank/DDBJ databases">
        <title>Glycomyces sp. nov., a novel actinomycete isolated from soil.</title>
        <authorList>
            <person name="Yang X."/>
            <person name="Xu X."/>
        </authorList>
    </citation>
    <scope>NUCLEOTIDE SEQUENCE [LARGE SCALE GENOMIC DNA]</scope>
    <source>
        <strain evidence="2 3">NEAU-S30</strain>
    </source>
</reference>
<proteinExistence type="predicted"/>
<dbReference type="InterPro" id="IPR001646">
    <property type="entry name" value="5peptide_repeat"/>
</dbReference>
<protein>
    <submittedName>
        <fullName evidence="2">Pentapeptide repeat-containing protein</fullName>
    </submittedName>
</protein>
<keyword evidence="3" id="KW-1185">Reference proteome</keyword>
<dbReference type="EMBL" id="JAGFNP010000013">
    <property type="protein sequence ID" value="MBO3735214.1"/>
    <property type="molecule type" value="Genomic_DNA"/>
</dbReference>
<keyword evidence="1" id="KW-0472">Membrane</keyword>
<evidence type="ECO:0000256" key="1">
    <source>
        <dbReference type="SAM" id="Phobius"/>
    </source>
</evidence>
<sequence>MTPDRARPRSRRQLPLAAHVLLMVAAALAVLAGLLWLLTSDRTSPLSGAPTDQIILEVIRLAFYAVAGIGGVIALTVAYRKQRLNEAEAEGERAKLFNERFAAAADQLASERAANRLAGVYAMAALADEWEAGRQTCVNVLCAYMRMPYESPPPRAEREATGMEEFRTVLEERLVRKTVLAVITERLRLKPIPGRTWHECAFDFTGATIDEGNFDGTLFLGTASFEYTRFPRGSVGFVGAVFHGPVSFKRSHYSGGRVLFDAAEFDSEADFSELTVAAGFLNFNRTRFHHRRISFAASVFSGGKVRFDSCRFVNRANLVFDRGSFTGSDIAFFGLNPEAMEVSFGSITAWAHPPAFDKASAALAPDHHRVRRTGQPAASTE</sequence>